<comment type="caution">
    <text evidence="1">The sequence shown here is derived from an EMBL/GenBank/DDBJ whole genome shotgun (WGS) entry which is preliminary data.</text>
</comment>
<dbReference type="RefSeq" id="WP_272009772.1">
    <property type="nucleotide sequence ID" value="NZ_JAQNDN010000027.1"/>
</dbReference>
<proteinExistence type="predicted"/>
<accession>A0ABT5BLM1</accession>
<name>A0ABT5BLM1_9BACT</name>
<sequence>MSTRLMFGPFIGLATAVPFIDCVFLDVGDEDEEEEYRWICPPDHDFDIRTHSPPA</sequence>
<protein>
    <recommendedName>
        <fullName evidence="3">Secreted protein</fullName>
    </recommendedName>
</protein>
<evidence type="ECO:0008006" key="3">
    <source>
        <dbReference type="Google" id="ProtNLM"/>
    </source>
</evidence>
<dbReference type="Proteomes" id="UP001217838">
    <property type="component" value="Unassembled WGS sequence"/>
</dbReference>
<evidence type="ECO:0000313" key="2">
    <source>
        <dbReference type="Proteomes" id="UP001217838"/>
    </source>
</evidence>
<reference evidence="1 2" key="1">
    <citation type="submission" date="2022-11" db="EMBL/GenBank/DDBJ databases">
        <title>Minimal conservation of predation-associated metabolite biosynthetic gene clusters underscores biosynthetic potential of Myxococcota including descriptions for ten novel species: Archangium lansinium sp. nov., Myxococcus landrumus sp. nov., Nannocystis bai.</title>
        <authorList>
            <person name="Ahearne A."/>
            <person name="Stevens C."/>
            <person name="Dowd S."/>
        </authorList>
    </citation>
    <scope>NUCLEOTIDE SEQUENCE [LARGE SCALE GENOMIC DNA]</scope>
    <source>
        <strain evidence="1 2">NCELM</strain>
    </source>
</reference>
<keyword evidence="2" id="KW-1185">Reference proteome</keyword>
<gene>
    <name evidence="1" type="ORF">POL58_45375</name>
</gene>
<organism evidence="1 2">
    <name type="scientific">Nannocystis radixulma</name>
    <dbReference type="NCBI Taxonomy" id="2995305"/>
    <lineage>
        <taxon>Bacteria</taxon>
        <taxon>Pseudomonadati</taxon>
        <taxon>Myxococcota</taxon>
        <taxon>Polyangia</taxon>
        <taxon>Nannocystales</taxon>
        <taxon>Nannocystaceae</taxon>
        <taxon>Nannocystis</taxon>
    </lineage>
</organism>
<evidence type="ECO:0000313" key="1">
    <source>
        <dbReference type="EMBL" id="MDC0675060.1"/>
    </source>
</evidence>
<dbReference type="EMBL" id="JAQNDN010000027">
    <property type="protein sequence ID" value="MDC0675060.1"/>
    <property type="molecule type" value="Genomic_DNA"/>
</dbReference>